<reference evidence="2 4" key="2">
    <citation type="submission" date="2018-06" db="EMBL/GenBank/DDBJ databases">
        <authorList>
            <consortium name="Pathogen Informatics"/>
            <person name="Doyle S."/>
        </authorList>
    </citation>
    <scope>NUCLEOTIDE SEQUENCE [LARGE SCALE GENOMIC DNA]</scope>
    <source>
        <strain evidence="2 4">NCTC12022</strain>
    </source>
</reference>
<dbReference type="Proteomes" id="UP000251942">
    <property type="component" value="Unassembled WGS sequence"/>
</dbReference>
<organism evidence="1 3">
    <name type="scientific">Legionella feeleii</name>
    <dbReference type="NCBI Taxonomy" id="453"/>
    <lineage>
        <taxon>Bacteria</taxon>
        <taxon>Pseudomonadati</taxon>
        <taxon>Pseudomonadota</taxon>
        <taxon>Gammaproteobacteria</taxon>
        <taxon>Legionellales</taxon>
        <taxon>Legionellaceae</taxon>
        <taxon>Legionella</taxon>
    </lineage>
</organism>
<evidence type="ECO:0000313" key="1">
    <source>
        <dbReference type="EMBL" id="KTD04473.1"/>
    </source>
</evidence>
<accession>A0A0W0UAC5</accession>
<proteinExistence type="predicted"/>
<dbReference type="EMBL" id="UASS01000028">
    <property type="protein sequence ID" value="SPX61914.1"/>
    <property type="molecule type" value="Genomic_DNA"/>
</dbReference>
<dbReference type="EMBL" id="LNYB01000007">
    <property type="protein sequence ID" value="KTD04473.1"/>
    <property type="molecule type" value="Genomic_DNA"/>
</dbReference>
<evidence type="ECO:0000313" key="4">
    <source>
        <dbReference type="Proteomes" id="UP000251942"/>
    </source>
</evidence>
<evidence type="ECO:0000313" key="2">
    <source>
        <dbReference type="EMBL" id="SPX61914.1"/>
    </source>
</evidence>
<reference evidence="1 3" key="1">
    <citation type="submission" date="2015-11" db="EMBL/GenBank/DDBJ databases">
        <title>Genomic analysis of 38 Legionella species identifies large and diverse effector repertoires.</title>
        <authorList>
            <person name="Burstein D."/>
            <person name="Amaro F."/>
            <person name="Zusman T."/>
            <person name="Lifshitz Z."/>
            <person name="Cohen O."/>
            <person name="Gilbert J.A."/>
            <person name="Pupko T."/>
            <person name="Shuman H.A."/>
            <person name="Segal G."/>
        </authorList>
    </citation>
    <scope>NUCLEOTIDE SEQUENCE [LARGE SCALE GENOMIC DNA]</scope>
    <source>
        <strain evidence="1 3">WO-44C</strain>
    </source>
</reference>
<dbReference type="AlphaFoldDB" id="A0A0W0UAC5"/>
<dbReference type="PATRIC" id="fig|453.4.peg.156"/>
<protein>
    <submittedName>
        <fullName evidence="1">Uncharacterized protein</fullName>
    </submittedName>
</protein>
<gene>
    <name evidence="1" type="ORF">Lfee_0137</name>
    <name evidence="2" type="ORF">NCTC12022_02670</name>
</gene>
<sequence length="80" mass="9406">MLESFHRLPIHSGDRGSGWMIAIAEPNLIPKQHYQPKIFHMSNHYKTHASTGQNPNLARGNYPLSINTRYWAFFWLKKKQ</sequence>
<name>A0A0W0UAC5_9GAMM</name>
<evidence type="ECO:0000313" key="3">
    <source>
        <dbReference type="Proteomes" id="UP000054698"/>
    </source>
</evidence>
<dbReference type="Proteomes" id="UP000054698">
    <property type="component" value="Unassembled WGS sequence"/>
</dbReference>
<keyword evidence="3" id="KW-1185">Reference proteome</keyword>